<dbReference type="Pfam" id="PF05649">
    <property type="entry name" value="Peptidase_M13_N"/>
    <property type="match status" value="1"/>
</dbReference>
<keyword evidence="6" id="KW-0862">Zinc</keyword>
<dbReference type="InterPro" id="IPR008753">
    <property type="entry name" value="Peptidase_M13_N"/>
</dbReference>
<evidence type="ECO:0000256" key="1">
    <source>
        <dbReference type="ARBA" id="ARBA00001947"/>
    </source>
</evidence>
<sequence length="689" mass="76206">MTGCEGYSDAFRARRMGRRRFLWTAAAVPVLVSVAACTGSGGRRVTGPDLSGMDMGVRAQDDLYRHINGGWLRDFRLPADKPAYGTFDELIDRTEERLRGMLEGMSGAAAGSDEGQLYAVYAGCLDTAARERAGIAPLSDLLADIDNAGGKADLARVMGRLTALGVPGLIGVRVAADRKDPTRHRVYLSQSGVGMPDGSYYRDGRYAEQQAAYRTYLERIGRAANSADPSAVAARVYELESRIAGGHVELAEFIENMASYNACRWDELRSLAPGFDWTEWLAGVTERPQRFETVVVDQPGYLPVAGRLWAETDVAVWREYLRLKVISRYAPALSTAFTEAHFEWNDRTLQGTQQPPEQWRTAVRMVRERLGDALGRAYAARYFPAESKKLAEDLVADLLHAYRTALGEAQWMSPASRQTAVAKVDKVIAIVGAPSRGRDYTGLTIPQGDFTTVLRAADAFEFSWQLGKLERPVDRGEWDFMTPADVNASYSWEINHICLPAAILQPPFFDPEADAAVNYGGIGAVIAHEMGHGFDTGGSKYDADGVLRDWWTPEDTAAFAAKTSLVVDQYDPLVPEGLKPEQHVDGALTVTENLADLRGLTTALAAFRLGEQRRGVTDPDYRPLFQAYARMWRQCASPEYLAMMVGLDSHSPAEFRVNQVVRNMPEFYTAYRVQPSDRMYLEPGKRVAM</sequence>
<dbReference type="Proteomes" id="UP000602198">
    <property type="component" value="Unassembled WGS sequence"/>
</dbReference>
<feature type="transmembrane region" description="Helical" evidence="8">
    <location>
        <begin position="21"/>
        <end position="41"/>
    </location>
</feature>
<dbReference type="Gene3D" id="1.10.1380.10">
    <property type="entry name" value="Neutral endopeptidase , domain2"/>
    <property type="match status" value="1"/>
</dbReference>
<dbReference type="InterPro" id="IPR024079">
    <property type="entry name" value="MetalloPept_cat_dom_sf"/>
</dbReference>
<dbReference type="InterPro" id="IPR000718">
    <property type="entry name" value="Peptidase_M13"/>
</dbReference>
<dbReference type="SUPFAM" id="SSF55486">
    <property type="entry name" value="Metalloproteases ('zincins'), catalytic domain"/>
    <property type="match status" value="1"/>
</dbReference>
<evidence type="ECO:0000313" key="11">
    <source>
        <dbReference type="EMBL" id="MBL1079241.1"/>
    </source>
</evidence>
<dbReference type="InterPro" id="IPR018497">
    <property type="entry name" value="Peptidase_M13_C"/>
</dbReference>
<feature type="domain" description="Peptidase M13 N-terminal" evidence="10">
    <location>
        <begin position="60"/>
        <end position="434"/>
    </location>
</feature>
<evidence type="ECO:0000256" key="4">
    <source>
        <dbReference type="ARBA" id="ARBA00022723"/>
    </source>
</evidence>
<dbReference type="PANTHER" id="PTHR11733">
    <property type="entry name" value="ZINC METALLOPROTEASE FAMILY M13 NEPRILYSIN-RELATED"/>
    <property type="match status" value="1"/>
</dbReference>
<protein>
    <submittedName>
        <fullName evidence="11">M13 family metallopeptidase</fullName>
    </submittedName>
</protein>
<evidence type="ECO:0000256" key="3">
    <source>
        <dbReference type="ARBA" id="ARBA00022670"/>
    </source>
</evidence>
<dbReference type="PROSITE" id="PS51885">
    <property type="entry name" value="NEPRILYSIN"/>
    <property type="match status" value="1"/>
</dbReference>
<evidence type="ECO:0000259" key="10">
    <source>
        <dbReference type="Pfam" id="PF05649"/>
    </source>
</evidence>
<evidence type="ECO:0000256" key="5">
    <source>
        <dbReference type="ARBA" id="ARBA00022801"/>
    </source>
</evidence>
<keyword evidence="8" id="KW-0472">Membrane</keyword>
<evidence type="ECO:0000256" key="2">
    <source>
        <dbReference type="ARBA" id="ARBA00007357"/>
    </source>
</evidence>
<comment type="cofactor">
    <cofactor evidence="1">
        <name>Zn(2+)</name>
        <dbReference type="ChEBI" id="CHEBI:29105"/>
    </cofactor>
</comment>
<keyword evidence="3" id="KW-0645">Protease</keyword>
<organism evidence="11 12">
    <name type="scientific">Nocardia acididurans</name>
    <dbReference type="NCBI Taxonomy" id="2802282"/>
    <lineage>
        <taxon>Bacteria</taxon>
        <taxon>Bacillati</taxon>
        <taxon>Actinomycetota</taxon>
        <taxon>Actinomycetes</taxon>
        <taxon>Mycobacteriales</taxon>
        <taxon>Nocardiaceae</taxon>
        <taxon>Nocardia</taxon>
    </lineage>
</organism>
<name>A0ABS1MFA9_9NOCA</name>
<evidence type="ECO:0000256" key="6">
    <source>
        <dbReference type="ARBA" id="ARBA00022833"/>
    </source>
</evidence>
<gene>
    <name evidence="11" type="ORF">JK358_33030</name>
</gene>
<comment type="similarity">
    <text evidence="2">Belongs to the peptidase M13 family.</text>
</comment>
<evidence type="ECO:0000256" key="8">
    <source>
        <dbReference type="SAM" id="Phobius"/>
    </source>
</evidence>
<dbReference type="Gene3D" id="3.40.390.10">
    <property type="entry name" value="Collagenase (Catalytic Domain)"/>
    <property type="match status" value="1"/>
</dbReference>
<evidence type="ECO:0000259" key="9">
    <source>
        <dbReference type="Pfam" id="PF01431"/>
    </source>
</evidence>
<keyword evidence="4" id="KW-0479">Metal-binding</keyword>
<dbReference type="PRINTS" id="PR00786">
    <property type="entry name" value="NEPRILYSIN"/>
</dbReference>
<dbReference type="InterPro" id="IPR042089">
    <property type="entry name" value="Peptidase_M13_dom_2"/>
</dbReference>
<keyword evidence="12" id="KW-1185">Reference proteome</keyword>
<dbReference type="CDD" id="cd08662">
    <property type="entry name" value="M13"/>
    <property type="match status" value="1"/>
</dbReference>
<dbReference type="PANTHER" id="PTHR11733:SF167">
    <property type="entry name" value="FI17812P1-RELATED"/>
    <property type="match status" value="1"/>
</dbReference>
<keyword evidence="7" id="KW-0482">Metalloprotease</keyword>
<dbReference type="EMBL" id="JAERRJ010000015">
    <property type="protein sequence ID" value="MBL1079241.1"/>
    <property type="molecule type" value="Genomic_DNA"/>
</dbReference>
<comment type="caution">
    <text evidence="11">The sequence shown here is derived from an EMBL/GenBank/DDBJ whole genome shotgun (WGS) entry which is preliminary data.</text>
</comment>
<feature type="domain" description="Peptidase M13 C-terminal" evidence="9">
    <location>
        <begin position="487"/>
        <end position="687"/>
    </location>
</feature>
<proteinExistence type="inferred from homology"/>
<accession>A0ABS1MFA9</accession>
<keyword evidence="8" id="KW-0812">Transmembrane</keyword>
<evidence type="ECO:0000313" key="12">
    <source>
        <dbReference type="Proteomes" id="UP000602198"/>
    </source>
</evidence>
<keyword evidence="5" id="KW-0378">Hydrolase</keyword>
<evidence type="ECO:0000256" key="7">
    <source>
        <dbReference type="ARBA" id="ARBA00023049"/>
    </source>
</evidence>
<dbReference type="Pfam" id="PF01431">
    <property type="entry name" value="Peptidase_M13"/>
    <property type="match status" value="1"/>
</dbReference>
<reference evidence="11 12" key="1">
    <citation type="submission" date="2021-01" db="EMBL/GenBank/DDBJ databases">
        <title>WGS of actinomycetes isolated from Thailand.</title>
        <authorList>
            <person name="Thawai C."/>
        </authorList>
    </citation>
    <scope>NUCLEOTIDE SEQUENCE [LARGE SCALE GENOMIC DNA]</scope>
    <source>
        <strain evidence="11 12">LPG 2</strain>
    </source>
</reference>
<keyword evidence="8" id="KW-1133">Transmembrane helix</keyword>